<dbReference type="InterPro" id="IPR001487">
    <property type="entry name" value="Bromodomain"/>
</dbReference>
<feature type="domain" description="Bromo" evidence="10">
    <location>
        <begin position="210"/>
        <end position="280"/>
    </location>
</feature>
<evidence type="ECO:0000256" key="7">
    <source>
        <dbReference type="ARBA" id="ARBA00023242"/>
    </source>
</evidence>
<keyword evidence="4" id="KW-0805">Transcription regulation</keyword>
<gene>
    <name evidence="11" type="ORF">NP233_g4869</name>
</gene>
<evidence type="ECO:0000256" key="5">
    <source>
        <dbReference type="ARBA" id="ARBA00023117"/>
    </source>
</evidence>
<evidence type="ECO:0000313" key="11">
    <source>
        <dbReference type="EMBL" id="KAJ3569728.1"/>
    </source>
</evidence>
<evidence type="ECO:0000256" key="1">
    <source>
        <dbReference type="ARBA" id="ARBA00004123"/>
    </source>
</evidence>
<keyword evidence="12" id="KW-1185">Reference proteome</keyword>
<evidence type="ECO:0000313" key="12">
    <source>
        <dbReference type="Proteomes" id="UP001213000"/>
    </source>
</evidence>
<sequence>MSKRELSRLAGSADVEGSRPKRRRDTTTYAEGSSDVDVTMSEAGKATSRQNGGASNRGNDSLKELGLHLLQTVKEAKAKDGRQLAAAFLTKPPRKIYPDYYQVIKTPIALDDIKKRLDSNVYPKLQAVMADFELLFNNAMTYNIKDSVIWKDARDMLKLAQNTYEKLAPLLGAGEAVQDDDDKRGNSTTPSLDAMIRSRLQKLIEKTDKDGRTLSTEFMQLPNRKQWAIYYQQIKNPRCFDGILKKLKRKDYHTSADFASDVELIFSNAMDFNLPHSGIWEDALTLRATYVRPPIAL</sequence>
<evidence type="ECO:0000256" key="6">
    <source>
        <dbReference type="ARBA" id="ARBA00023163"/>
    </source>
</evidence>
<dbReference type="AlphaFoldDB" id="A0AAD5VW91"/>
<proteinExistence type="predicted"/>
<comment type="caution">
    <text evidence="11">The sequence shown here is derived from an EMBL/GenBank/DDBJ whole genome shotgun (WGS) entry which is preliminary data.</text>
</comment>
<dbReference type="InterPro" id="IPR036427">
    <property type="entry name" value="Bromodomain-like_sf"/>
</dbReference>
<dbReference type="PANTHER" id="PTHR16062">
    <property type="entry name" value="SWI/SNF-RELATED"/>
    <property type="match status" value="1"/>
</dbReference>
<reference evidence="11" key="1">
    <citation type="submission" date="2022-07" db="EMBL/GenBank/DDBJ databases">
        <title>Genome Sequence of Leucocoprinus birnbaumii.</title>
        <authorList>
            <person name="Buettner E."/>
        </authorList>
    </citation>
    <scope>NUCLEOTIDE SEQUENCE</scope>
    <source>
        <strain evidence="11">VT141</strain>
    </source>
</reference>
<feature type="compositionally biased region" description="Polar residues" evidence="9">
    <location>
        <begin position="47"/>
        <end position="59"/>
    </location>
</feature>
<dbReference type="Proteomes" id="UP001213000">
    <property type="component" value="Unassembled WGS sequence"/>
</dbReference>
<dbReference type="SUPFAM" id="SSF47370">
    <property type="entry name" value="Bromodomain"/>
    <property type="match status" value="2"/>
</dbReference>
<name>A0AAD5VW91_9AGAR</name>
<evidence type="ECO:0000256" key="3">
    <source>
        <dbReference type="ARBA" id="ARBA00022853"/>
    </source>
</evidence>
<organism evidence="11 12">
    <name type="scientific">Leucocoprinus birnbaumii</name>
    <dbReference type="NCBI Taxonomy" id="56174"/>
    <lineage>
        <taxon>Eukaryota</taxon>
        <taxon>Fungi</taxon>
        <taxon>Dikarya</taxon>
        <taxon>Basidiomycota</taxon>
        <taxon>Agaricomycotina</taxon>
        <taxon>Agaricomycetes</taxon>
        <taxon>Agaricomycetidae</taxon>
        <taxon>Agaricales</taxon>
        <taxon>Agaricineae</taxon>
        <taxon>Agaricaceae</taxon>
        <taxon>Leucocoprinus</taxon>
    </lineage>
</organism>
<dbReference type="GO" id="GO:0006338">
    <property type="term" value="P:chromatin remodeling"/>
    <property type="evidence" value="ECO:0007669"/>
    <property type="project" value="InterPro"/>
</dbReference>
<keyword evidence="2" id="KW-0677">Repeat</keyword>
<dbReference type="InterPro" id="IPR037382">
    <property type="entry name" value="Rsc/polybromo"/>
</dbReference>
<dbReference type="CDD" id="cd04369">
    <property type="entry name" value="Bromodomain"/>
    <property type="match status" value="1"/>
</dbReference>
<keyword evidence="3" id="KW-0156">Chromatin regulator</keyword>
<evidence type="ECO:0000259" key="10">
    <source>
        <dbReference type="PROSITE" id="PS50014"/>
    </source>
</evidence>
<feature type="region of interest" description="Disordered" evidence="9">
    <location>
        <begin position="1"/>
        <end position="60"/>
    </location>
</feature>
<dbReference type="Gene3D" id="1.20.920.10">
    <property type="entry name" value="Bromodomain-like"/>
    <property type="match status" value="2"/>
</dbReference>
<dbReference type="GO" id="GO:0003682">
    <property type="term" value="F:chromatin binding"/>
    <property type="evidence" value="ECO:0007669"/>
    <property type="project" value="TreeGrafter"/>
</dbReference>
<evidence type="ECO:0000256" key="9">
    <source>
        <dbReference type="SAM" id="MobiDB-lite"/>
    </source>
</evidence>
<dbReference type="PROSITE" id="PS50014">
    <property type="entry name" value="BROMODOMAIN_2"/>
    <property type="match status" value="2"/>
</dbReference>
<dbReference type="GO" id="GO:0016586">
    <property type="term" value="C:RSC-type complex"/>
    <property type="evidence" value="ECO:0007669"/>
    <property type="project" value="InterPro"/>
</dbReference>
<dbReference type="SMART" id="SM00297">
    <property type="entry name" value="BROMO"/>
    <property type="match status" value="2"/>
</dbReference>
<keyword evidence="6" id="KW-0804">Transcription</keyword>
<protein>
    <recommendedName>
        <fullName evidence="10">Bromo domain-containing protein</fullName>
    </recommendedName>
</protein>
<dbReference type="PRINTS" id="PR00503">
    <property type="entry name" value="BROMODOMAIN"/>
</dbReference>
<dbReference type="PANTHER" id="PTHR16062:SF19">
    <property type="entry name" value="PROTEIN POLYBROMO-1"/>
    <property type="match status" value="1"/>
</dbReference>
<dbReference type="GO" id="GO:0006368">
    <property type="term" value="P:transcription elongation by RNA polymerase II"/>
    <property type="evidence" value="ECO:0007669"/>
    <property type="project" value="TreeGrafter"/>
</dbReference>
<dbReference type="PROSITE" id="PS00633">
    <property type="entry name" value="BROMODOMAIN_1"/>
    <property type="match status" value="1"/>
</dbReference>
<dbReference type="Pfam" id="PF00439">
    <property type="entry name" value="Bromodomain"/>
    <property type="match status" value="2"/>
</dbReference>
<dbReference type="EMBL" id="JANIEX010000273">
    <property type="protein sequence ID" value="KAJ3569728.1"/>
    <property type="molecule type" value="Genomic_DNA"/>
</dbReference>
<evidence type="ECO:0000256" key="2">
    <source>
        <dbReference type="ARBA" id="ARBA00022737"/>
    </source>
</evidence>
<feature type="domain" description="Bromo" evidence="10">
    <location>
        <begin position="80"/>
        <end position="150"/>
    </location>
</feature>
<evidence type="ECO:0000256" key="4">
    <source>
        <dbReference type="ARBA" id="ARBA00023015"/>
    </source>
</evidence>
<keyword evidence="7" id="KW-0539">Nucleus</keyword>
<keyword evidence="5 8" id="KW-0103">Bromodomain</keyword>
<dbReference type="InterPro" id="IPR018359">
    <property type="entry name" value="Bromodomain_CS"/>
</dbReference>
<accession>A0AAD5VW91</accession>
<evidence type="ECO:0000256" key="8">
    <source>
        <dbReference type="PROSITE-ProRule" id="PRU00035"/>
    </source>
</evidence>
<comment type="subcellular location">
    <subcellularLocation>
        <location evidence="1">Nucleus</location>
    </subcellularLocation>
</comment>